<dbReference type="Gene3D" id="2.30.30.40">
    <property type="entry name" value="SH3 Domains"/>
    <property type="match status" value="1"/>
</dbReference>
<feature type="domain" description="SH3b" evidence="1">
    <location>
        <begin position="117"/>
        <end position="181"/>
    </location>
</feature>
<dbReference type="Proteomes" id="UP000198914">
    <property type="component" value="Unassembled WGS sequence"/>
</dbReference>
<reference evidence="3" key="1">
    <citation type="submission" date="2016-10" db="EMBL/GenBank/DDBJ databases">
        <authorList>
            <person name="Varghese N."/>
            <person name="Submissions S."/>
        </authorList>
    </citation>
    <scope>NUCLEOTIDE SEQUENCE [LARGE SCALE GENOMIC DNA]</scope>
    <source>
        <strain evidence="3">DSM 100420</strain>
    </source>
</reference>
<organism evidence="2 3">
    <name type="scientific">Jannaschia faecimaris</name>
    <dbReference type="NCBI Taxonomy" id="1244108"/>
    <lineage>
        <taxon>Bacteria</taxon>
        <taxon>Pseudomonadati</taxon>
        <taxon>Pseudomonadota</taxon>
        <taxon>Alphaproteobacteria</taxon>
        <taxon>Rhodobacterales</taxon>
        <taxon>Roseobacteraceae</taxon>
        <taxon>Jannaschia</taxon>
    </lineage>
</organism>
<dbReference type="AlphaFoldDB" id="A0A1H3U133"/>
<dbReference type="OrthoDB" id="7433551at2"/>
<evidence type="ECO:0000259" key="1">
    <source>
        <dbReference type="PROSITE" id="PS51781"/>
    </source>
</evidence>
<dbReference type="RefSeq" id="WP_092647677.1">
    <property type="nucleotide sequence ID" value="NZ_FNPX01000021.1"/>
</dbReference>
<evidence type="ECO:0000313" key="3">
    <source>
        <dbReference type="Proteomes" id="UP000198914"/>
    </source>
</evidence>
<protein>
    <submittedName>
        <fullName evidence="2">SH3 domain-containing protein</fullName>
    </submittedName>
</protein>
<sequence length="181" mass="19002">MFKMTFALAVALYSVFVIWGTPSERLTTERGPRDVEVASATVEYDTPVMITSQAQDGAAVTRAAVMDILVPDAATVAASAPAPESMRNAPRQIGEPVVVSLVQPDASSATATESEVETLYIVSGSRVNLRSGPSTADAVIDSLPGGTLTQIIGQELDGWIQVRDVTSGLTGYMAARFLEPA</sequence>
<dbReference type="SMART" id="SM00287">
    <property type="entry name" value="SH3b"/>
    <property type="match status" value="1"/>
</dbReference>
<keyword evidence="3" id="KW-1185">Reference proteome</keyword>
<gene>
    <name evidence="2" type="ORF">SAMN05444004_12156</name>
</gene>
<evidence type="ECO:0000313" key="2">
    <source>
        <dbReference type="EMBL" id="SDZ56027.1"/>
    </source>
</evidence>
<dbReference type="EMBL" id="FNPX01000021">
    <property type="protein sequence ID" value="SDZ56027.1"/>
    <property type="molecule type" value="Genomic_DNA"/>
</dbReference>
<dbReference type="STRING" id="1244108.SAMN05444004_12156"/>
<dbReference type="PROSITE" id="PS51781">
    <property type="entry name" value="SH3B"/>
    <property type="match status" value="1"/>
</dbReference>
<dbReference type="Pfam" id="PF08239">
    <property type="entry name" value="SH3_3"/>
    <property type="match status" value="1"/>
</dbReference>
<accession>A0A1H3U133</accession>
<proteinExistence type="predicted"/>
<dbReference type="InterPro" id="IPR003646">
    <property type="entry name" value="SH3-like_bac-type"/>
</dbReference>
<name>A0A1H3U133_9RHOB</name>